<dbReference type="CDD" id="cd04301">
    <property type="entry name" value="NAT_SF"/>
    <property type="match status" value="1"/>
</dbReference>
<evidence type="ECO:0000256" key="3">
    <source>
        <dbReference type="SAM" id="Phobius"/>
    </source>
</evidence>
<protein>
    <submittedName>
        <fullName evidence="5">N-acetylglutamate synthase</fullName>
    </submittedName>
</protein>
<feature type="domain" description="N-acetyltransferase" evidence="4">
    <location>
        <begin position="59"/>
        <end position="197"/>
    </location>
</feature>
<name>A0A1X7NVQ3_9EURY</name>
<evidence type="ECO:0000313" key="6">
    <source>
        <dbReference type="Proteomes" id="UP000193969"/>
    </source>
</evidence>
<proteinExistence type="predicted"/>
<evidence type="ECO:0000256" key="1">
    <source>
        <dbReference type="ARBA" id="ARBA00022679"/>
    </source>
</evidence>
<dbReference type="GO" id="GO:0004042">
    <property type="term" value="F:L-glutamate N-acetyltransferase activity"/>
    <property type="evidence" value="ECO:0007669"/>
    <property type="project" value="InterPro"/>
</dbReference>
<evidence type="ECO:0000259" key="4">
    <source>
        <dbReference type="PROSITE" id="PS51186"/>
    </source>
</evidence>
<dbReference type="Pfam" id="PF00583">
    <property type="entry name" value="Acetyltransf_1"/>
    <property type="match status" value="1"/>
</dbReference>
<keyword evidence="1" id="KW-0808">Transferase</keyword>
<sequence>MIIVFIILFVILYYLSLSRASSRQGYYNFDSIFLFIFLFIRIIHAIISEESNIHKQLPGIIRKAVIEDVTPMKDLINSYAKKEIMLPRSVGELYENIRNFYVYEENGEVVGCCALQVVWEDLAEILSFAVKPECTGMGIGSMLLDASIEEGKNIGVKRAFTLTYVPEFFERQGFSKVEKASLPHKVWVGCIKCPKFPDCNEIALLRYL</sequence>
<gene>
    <name evidence="5" type="ORF">SAMN06264941_1785</name>
</gene>
<keyword evidence="3" id="KW-0472">Membrane</keyword>
<keyword evidence="3" id="KW-1133">Transmembrane helix</keyword>
<keyword evidence="3" id="KW-0812">Transmembrane</keyword>
<dbReference type="InterPro" id="IPR000182">
    <property type="entry name" value="GNAT_dom"/>
</dbReference>
<organism evidence="5 6">
    <name type="scientific">Methanohalophilus portucalensis FDF-1</name>
    <dbReference type="NCBI Taxonomy" id="523843"/>
    <lineage>
        <taxon>Archaea</taxon>
        <taxon>Methanobacteriati</taxon>
        <taxon>Methanobacteriota</taxon>
        <taxon>Stenosarchaea group</taxon>
        <taxon>Methanomicrobia</taxon>
        <taxon>Methanosarcinales</taxon>
        <taxon>Methanosarcinaceae</taxon>
        <taxon>Methanohalophilus</taxon>
    </lineage>
</organism>
<dbReference type="GO" id="GO:0006526">
    <property type="term" value="P:L-arginine biosynthetic process"/>
    <property type="evidence" value="ECO:0007669"/>
    <property type="project" value="InterPro"/>
</dbReference>
<dbReference type="GO" id="GO:0005737">
    <property type="term" value="C:cytoplasm"/>
    <property type="evidence" value="ECO:0007669"/>
    <property type="project" value="InterPro"/>
</dbReference>
<feature type="transmembrane region" description="Helical" evidence="3">
    <location>
        <begin position="30"/>
        <end position="47"/>
    </location>
</feature>
<dbReference type="PANTHER" id="PTHR30602:SF12">
    <property type="entry name" value="AMINO-ACID ACETYLTRANSFERASE NAGS1, CHLOROPLASTIC-RELATED"/>
    <property type="match status" value="1"/>
</dbReference>
<dbReference type="Proteomes" id="UP000193969">
    <property type="component" value="Unassembled WGS sequence"/>
</dbReference>
<evidence type="ECO:0000256" key="2">
    <source>
        <dbReference type="ARBA" id="ARBA00023315"/>
    </source>
</evidence>
<dbReference type="NCBIfam" id="NF005840">
    <property type="entry name" value="PRK07757.1"/>
    <property type="match status" value="1"/>
</dbReference>
<dbReference type="Gene3D" id="3.40.630.30">
    <property type="match status" value="1"/>
</dbReference>
<evidence type="ECO:0000313" key="5">
    <source>
        <dbReference type="EMBL" id="SMH42353.1"/>
    </source>
</evidence>
<reference evidence="6" key="1">
    <citation type="submission" date="2017-04" db="EMBL/GenBank/DDBJ databases">
        <authorList>
            <person name="Varghese N."/>
            <person name="Submissions S."/>
        </authorList>
    </citation>
    <scope>NUCLEOTIDE SEQUENCE [LARGE SCALE GENOMIC DNA]</scope>
    <source>
        <strain evidence="6">FDF-1</strain>
    </source>
</reference>
<dbReference type="SUPFAM" id="SSF55729">
    <property type="entry name" value="Acyl-CoA N-acyltransferases (Nat)"/>
    <property type="match status" value="1"/>
</dbReference>
<dbReference type="PROSITE" id="PS51186">
    <property type="entry name" value="GNAT"/>
    <property type="match status" value="1"/>
</dbReference>
<keyword evidence="2" id="KW-0012">Acyltransferase</keyword>
<dbReference type="InterPro" id="IPR016181">
    <property type="entry name" value="Acyl_CoA_acyltransferase"/>
</dbReference>
<dbReference type="InterPro" id="IPR010167">
    <property type="entry name" value="NH2A_AcTrfase"/>
</dbReference>
<dbReference type="EMBL" id="FXBN01000003">
    <property type="protein sequence ID" value="SMH42353.1"/>
    <property type="molecule type" value="Genomic_DNA"/>
</dbReference>
<dbReference type="AlphaFoldDB" id="A0A1X7NVQ3"/>
<dbReference type="PANTHER" id="PTHR30602">
    <property type="entry name" value="AMINO-ACID ACETYLTRANSFERASE"/>
    <property type="match status" value="1"/>
</dbReference>
<accession>A0A1X7NVQ3</accession>
<keyword evidence="6" id="KW-1185">Reference proteome</keyword>